<dbReference type="AlphaFoldDB" id="T1JS98"/>
<dbReference type="STRING" id="32264.T1JS98"/>
<dbReference type="EMBL" id="CAEY01000458">
    <property type="status" value="NOT_ANNOTATED_CDS"/>
    <property type="molecule type" value="Genomic_DNA"/>
</dbReference>
<dbReference type="EnsemblMetazoa" id="tetur01g09760.1">
    <property type="protein sequence ID" value="tetur01g09760.1"/>
    <property type="gene ID" value="tetur01g09760"/>
</dbReference>
<evidence type="ECO:0000313" key="3">
    <source>
        <dbReference type="Proteomes" id="UP000015104"/>
    </source>
</evidence>
<dbReference type="PANTHER" id="PTHR21719:SF1">
    <property type="entry name" value="FI06402P-RELATED"/>
    <property type="match status" value="1"/>
</dbReference>
<keyword evidence="3" id="KW-1185">Reference proteome</keyword>
<dbReference type="PANTHER" id="PTHR21719">
    <property type="entry name" value="FI06402P-RELATED"/>
    <property type="match status" value="1"/>
</dbReference>
<proteinExistence type="predicted"/>
<sequence length="366" mass="41073">MLHLSLFITDNKSGNLGLLLFMLTSFLVHITLGAANSRSTRSNLENLASLAFEHGVKVREFGSCRTPKPEIVYVNSNNPSKVYLPRGTILHRCSDATGCCPQAYQSCRPISTQMVDLYFFTVTLVANNSQLSSSSSSSSSFSSYTPSHHHHRHKKPRQQQNIEKLTYVNHTKCASSLGSQNKSNNGKATKNNSGKTSPSKATLKKDSEETESETKIDTTEEETDSAKIERLLWEIQELLADVKANTEPESSSEPEKPSKNVGPSKVLPKPPCRKPHPPFDFPRPPFGFPPPPFVKLNDLWPTLRVTWNGLSSILDILCRSLLPFLCLFDYSIQEVHLDNSADNPNQKPFMMLLHNKWFLVIPEYFH</sequence>
<reference evidence="3" key="1">
    <citation type="submission" date="2011-08" db="EMBL/GenBank/DDBJ databases">
        <authorList>
            <person name="Rombauts S."/>
        </authorList>
    </citation>
    <scope>NUCLEOTIDE SEQUENCE</scope>
    <source>
        <strain evidence="3">London</strain>
    </source>
</reference>
<name>T1JS98_TETUR</name>
<feature type="compositionally biased region" description="Basic residues" evidence="1">
    <location>
        <begin position="147"/>
        <end position="157"/>
    </location>
</feature>
<dbReference type="InterPro" id="IPR029034">
    <property type="entry name" value="Cystine-knot_cytokine"/>
</dbReference>
<dbReference type="GO" id="GO:0035099">
    <property type="term" value="P:hemocyte migration"/>
    <property type="evidence" value="ECO:0007669"/>
    <property type="project" value="TreeGrafter"/>
</dbReference>
<dbReference type="HOGENOM" id="CLU_1919731_0_0_1"/>
<dbReference type="Proteomes" id="UP000015104">
    <property type="component" value="Unassembled WGS sequence"/>
</dbReference>
<organism evidence="2 3">
    <name type="scientific">Tetranychus urticae</name>
    <name type="common">Two-spotted spider mite</name>
    <dbReference type="NCBI Taxonomy" id="32264"/>
    <lineage>
        <taxon>Eukaryota</taxon>
        <taxon>Metazoa</taxon>
        <taxon>Ecdysozoa</taxon>
        <taxon>Arthropoda</taxon>
        <taxon>Chelicerata</taxon>
        <taxon>Arachnida</taxon>
        <taxon>Acari</taxon>
        <taxon>Acariformes</taxon>
        <taxon>Trombidiformes</taxon>
        <taxon>Prostigmata</taxon>
        <taxon>Eleutherengona</taxon>
        <taxon>Raphignathae</taxon>
        <taxon>Tetranychoidea</taxon>
        <taxon>Tetranychidae</taxon>
        <taxon>Tetranychus</taxon>
    </lineage>
</organism>
<evidence type="ECO:0000256" key="1">
    <source>
        <dbReference type="SAM" id="MobiDB-lite"/>
    </source>
</evidence>
<feature type="region of interest" description="Disordered" evidence="1">
    <location>
        <begin position="175"/>
        <end position="223"/>
    </location>
</feature>
<protein>
    <submittedName>
        <fullName evidence="2">Uncharacterized protein</fullName>
    </submittedName>
</protein>
<feature type="region of interest" description="Disordered" evidence="1">
    <location>
        <begin position="132"/>
        <end position="160"/>
    </location>
</feature>
<evidence type="ECO:0000313" key="2">
    <source>
        <dbReference type="EnsemblMetazoa" id="tetur01g09760.1"/>
    </source>
</evidence>
<feature type="compositionally biased region" description="Low complexity" evidence="1">
    <location>
        <begin position="132"/>
        <end position="143"/>
    </location>
</feature>
<dbReference type="SUPFAM" id="SSF57501">
    <property type="entry name" value="Cystine-knot cytokines"/>
    <property type="match status" value="1"/>
</dbReference>
<dbReference type="Gene3D" id="2.10.90.10">
    <property type="entry name" value="Cystine-knot cytokines"/>
    <property type="match status" value="1"/>
</dbReference>
<feature type="compositionally biased region" description="Polar residues" evidence="1">
    <location>
        <begin position="175"/>
        <end position="200"/>
    </location>
</feature>
<accession>T1JS98</accession>
<dbReference type="EMBL" id="CAEY01000459">
    <property type="status" value="NOT_ANNOTATED_CDS"/>
    <property type="molecule type" value="Genomic_DNA"/>
</dbReference>
<reference evidence="2" key="2">
    <citation type="submission" date="2015-06" db="UniProtKB">
        <authorList>
            <consortium name="EnsemblMetazoa"/>
        </authorList>
    </citation>
    <scope>IDENTIFICATION</scope>
</reference>
<feature type="region of interest" description="Disordered" evidence="1">
    <location>
        <begin position="244"/>
        <end position="278"/>
    </location>
</feature>
<feature type="compositionally biased region" description="Basic and acidic residues" evidence="1">
    <location>
        <begin position="203"/>
        <end position="223"/>
    </location>
</feature>